<keyword evidence="1" id="KW-0732">Signal</keyword>
<reference evidence="2" key="1">
    <citation type="journal article" date="2020" name="mSystems">
        <title>Genome- and Community-Level Interaction Insights into Carbon Utilization and Element Cycling Functions of Hydrothermarchaeota in Hydrothermal Sediment.</title>
        <authorList>
            <person name="Zhou Z."/>
            <person name="Liu Y."/>
            <person name="Xu W."/>
            <person name="Pan J."/>
            <person name="Luo Z.H."/>
            <person name="Li M."/>
        </authorList>
    </citation>
    <scope>NUCLEOTIDE SEQUENCE [LARGE SCALE GENOMIC DNA]</scope>
    <source>
        <strain evidence="2">SpSt-788</strain>
    </source>
</reference>
<dbReference type="PANTHER" id="PTHR37530">
    <property type="entry name" value="OUTER MEMBRANE PROTEIN SLP"/>
    <property type="match status" value="1"/>
</dbReference>
<keyword evidence="2" id="KW-0449">Lipoprotein</keyword>
<evidence type="ECO:0000313" key="2">
    <source>
        <dbReference type="EMBL" id="HGG98839.1"/>
    </source>
</evidence>
<dbReference type="PROSITE" id="PS51257">
    <property type="entry name" value="PROKAR_LIPOPROTEIN"/>
    <property type="match status" value="1"/>
</dbReference>
<accession>A0A7C4EJG1</accession>
<dbReference type="InterPro" id="IPR004658">
    <property type="entry name" value="OMP_Slp"/>
</dbReference>
<dbReference type="EMBL" id="DTHO01000001">
    <property type="protein sequence ID" value="HGG98839.1"/>
    <property type="molecule type" value="Genomic_DNA"/>
</dbReference>
<protein>
    <submittedName>
        <fullName evidence="2">Slp family lipoprotein</fullName>
    </submittedName>
</protein>
<name>A0A7C4EJG1_9BACT</name>
<dbReference type="AlphaFoldDB" id="A0A7C4EJG1"/>
<gene>
    <name evidence="2" type="ORF">ENV75_00040</name>
</gene>
<evidence type="ECO:0000256" key="1">
    <source>
        <dbReference type="SAM" id="SignalP"/>
    </source>
</evidence>
<dbReference type="NCBIfam" id="TIGR00752">
    <property type="entry name" value="slp"/>
    <property type="match status" value="1"/>
</dbReference>
<feature type="signal peptide" evidence="1">
    <location>
        <begin position="1"/>
        <end position="20"/>
    </location>
</feature>
<comment type="caution">
    <text evidence="2">The sequence shown here is derived from an EMBL/GenBank/DDBJ whole genome shotgun (WGS) entry which is preliminary data.</text>
</comment>
<dbReference type="PANTHER" id="PTHR37530:SF1">
    <property type="entry name" value="OUTER MEMBRANE PROTEIN SLP"/>
    <property type="match status" value="1"/>
</dbReference>
<sequence length="172" mass="19784">MSFKPALLFILLLLAGCATLPKSLEDIPALRDVSFSAVKSNQEKYMDATILWGGRIINCVNTQDGTTFEILYLPLDREGYPVESDASEGRFIVVSKNFLDCAVYEKGRYLTVAGKFKGLKEGKIDGMSYSFPLLEAQATYLWKRPKLYYYNWRPSIWLWYGSPGWWFEYGPW</sequence>
<dbReference type="PIRSF" id="PIRSF004982">
    <property type="entry name" value="SlP"/>
    <property type="match status" value="1"/>
</dbReference>
<dbReference type="Pfam" id="PF03843">
    <property type="entry name" value="Slp"/>
    <property type="match status" value="1"/>
</dbReference>
<feature type="chain" id="PRO_5028489217" evidence="1">
    <location>
        <begin position="21"/>
        <end position="172"/>
    </location>
</feature>
<organism evidence="2">
    <name type="scientific">Thermodesulfovibrio aggregans</name>
    <dbReference type="NCBI Taxonomy" id="86166"/>
    <lineage>
        <taxon>Bacteria</taxon>
        <taxon>Pseudomonadati</taxon>
        <taxon>Nitrospirota</taxon>
        <taxon>Thermodesulfovibrionia</taxon>
        <taxon>Thermodesulfovibrionales</taxon>
        <taxon>Thermodesulfovibrionaceae</taxon>
        <taxon>Thermodesulfovibrio</taxon>
    </lineage>
</organism>
<dbReference type="GO" id="GO:0019867">
    <property type="term" value="C:outer membrane"/>
    <property type="evidence" value="ECO:0007669"/>
    <property type="project" value="InterPro"/>
</dbReference>
<proteinExistence type="predicted"/>